<comment type="cofactor">
    <cofactor evidence="1">
        <name>thiamine diphosphate</name>
        <dbReference type="ChEBI" id="CHEBI:58937"/>
    </cofactor>
</comment>
<dbReference type="FunFam" id="3.40.50.970:FF:000129">
    <property type="entry name" value="Transketolase"/>
    <property type="match status" value="1"/>
</dbReference>
<dbReference type="EMBL" id="SXCS01000001">
    <property type="protein sequence ID" value="NFR60124.1"/>
    <property type="molecule type" value="Genomic_DNA"/>
</dbReference>
<dbReference type="PANTHER" id="PTHR43825">
    <property type="entry name" value="PYRUVATE DEHYDROGENASE E1 COMPONENT"/>
    <property type="match status" value="1"/>
</dbReference>
<dbReference type="InterPro" id="IPR005475">
    <property type="entry name" value="Transketolase-like_Pyr-bd"/>
</dbReference>
<gene>
    <name evidence="5" type="ORF">FDF70_01100</name>
</gene>
<organism evidence="5 6">
    <name type="scientific">Clostridium sporogenes</name>
    <dbReference type="NCBI Taxonomy" id="1509"/>
    <lineage>
        <taxon>Bacteria</taxon>
        <taxon>Bacillati</taxon>
        <taxon>Bacillota</taxon>
        <taxon>Clostridia</taxon>
        <taxon>Eubacteriales</taxon>
        <taxon>Clostridiaceae</taxon>
        <taxon>Clostridium</taxon>
    </lineage>
</organism>
<dbReference type="Proteomes" id="UP000486601">
    <property type="component" value="Unassembled WGS sequence"/>
</dbReference>
<dbReference type="AlphaFoldDB" id="A0A7X5SWT5"/>
<dbReference type="InterPro" id="IPR033248">
    <property type="entry name" value="Transketolase_C"/>
</dbReference>
<dbReference type="SUPFAM" id="SSF52922">
    <property type="entry name" value="TK C-terminal domain-like"/>
    <property type="match status" value="1"/>
</dbReference>
<dbReference type="InterPro" id="IPR051157">
    <property type="entry name" value="PDH/Transketolase"/>
</dbReference>
<evidence type="ECO:0000259" key="4">
    <source>
        <dbReference type="SMART" id="SM00861"/>
    </source>
</evidence>
<dbReference type="RefSeq" id="WP_040108568.1">
    <property type="nucleotide sequence ID" value="NZ_JZJP01000076.1"/>
</dbReference>
<dbReference type="Pfam" id="PF02780">
    <property type="entry name" value="Transketolase_C"/>
    <property type="match status" value="1"/>
</dbReference>
<dbReference type="InterPro" id="IPR009014">
    <property type="entry name" value="Transketo_C/PFOR_II"/>
</dbReference>
<evidence type="ECO:0000256" key="3">
    <source>
        <dbReference type="ARBA" id="ARBA00023052"/>
    </source>
</evidence>
<evidence type="ECO:0000256" key="2">
    <source>
        <dbReference type="ARBA" id="ARBA00007131"/>
    </source>
</evidence>
<dbReference type="Gene3D" id="3.40.50.970">
    <property type="match status" value="1"/>
</dbReference>
<dbReference type="InterPro" id="IPR029061">
    <property type="entry name" value="THDP-binding"/>
</dbReference>
<reference evidence="5 6" key="1">
    <citation type="submission" date="2019-04" db="EMBL/GenBank/DDBJ databases">
        <title>Genome sequencing of Clostridium botulinum Groups I-IV and Clostridium butyricum.</title>
        <authorList>
            <person name="Brunt J."/>
            <person name="Van Vliet A.H.M."/>
            <person name="Stringer S.C."/>
            <person name="Carter A.T."/>
            <person name="Peck M.W."/>
        </authorList>
    </citation>
    <scope>NUCLEOTIDE SEQUENCE [LARGE SCALE GENOMIC DNA]</scope>
    <source>
        <strain evidence="5 6">IFR 18/108</strain>
    </source>
</reference>
<proteinExistence type="inferred from homology"/>
<feature type="domain" description="Transketolase-like pyrimidine-binding" evidence="4">
    <location>
        <begin position="1"/>
        <end position="163"/>
    </location>
</feature>
<dbReference type="Gene3D" id="3.40.50.920">
    <property type="match status" value="1"/>
</dbReference>
<keyword evidence="3" id="KW-0786">Thiamine pyrophosphate</keyword>
<name>A0A7X5SWT5_CLOSG</name>
<dbReference type="SMART" id="SM00861">
    <property type="entry name" value="Transket_pyr"/>
    <property type="match status" value="1"/>
</dbReference>
<dbReference type="PANTHER" id="PTHR43825:SF5">
    <property type="entry name" value="HYPOTHETICAL TRANSKETOLASE FAMILY PROTEIN"/>
    <property type="match status" value="1"/>
</dbReference>
<comment type="similarity">
    <text evidence="2">Belongs to the transketolase family.</text>
</comment>
<accession>A0A7X5SWT5</accession>
<comment type="caution">
    <text evidence="5">The sequence shown here is derived from an EMBL/GenBank/DDBJ whole genome shotgun (WGS) entry which is preliminary data.</text>
</comment>
<dbReference type="SUPFAM" id="SSF52518">
    <property type="entry name" value="Thiamin diphosphate-binding fold (THDP-binding)"/>
    <property type="match status" value="1"/>
</dbReference>
<evidence type="ECO:0000313" key="6">
    <source>
        <dbReference type="Proteomes" id="UP000486601"/>
    </source>
</evidence>
<evidence type="ECO:0000256" key="1">
    <source>
        <dbReference type="ARBA" id="ARBA00001964"/>
    </source>
</evidence>
<dbReference type="Pfam" id="PF02779">
    <property type="entry name" value="Transket_pyr"/>
    <property type="match status" value="1"/>
</dbReference>
<dbReference type="CDD" id="cd07033">
    <property type="entry name" value="TPP_PYR_DXS_TK_like"/>
    <property type="match status" value="1"/>
</dbReference>
<protein>
    <submittedName>
        <fullName evidence="5">1-deoxy-D-xylulose-5-phosphate synthase</fullName>
    </submittedName>
</protein>
<sequence>MRTAFINKLTDMAREDKDIYLLTADLGFSVFEKFAEEFPERFYNVGISESAMIGIAAGLALNGKKVYCYSIIPFVTMRCLEQIRVDLCYQNLNVNLVGVGGGLSYGQQGATHHSIEDIAIMRSLPNMKVICPGDPFETENAIKQVAHIESPSYIRLNKNGEPRLYDEANTIFKVGKVIKLSEGKDISIIVTGNMLEEALEITNRLKNDGYSVKLISMHTVKPLDKEAIHECINDTNFICTIEEHNTIGGLGSAVSEVITSNLSKPMKVRNFGIPDVYADCSGSRDYLRKKYCIDKDSIYKCIIKDLKCNRCY</sequence>
<evidence type="ECO:0000313" key="5">
    <source>
        <dbReference type="EMBL" id="NFR60124.1"/>
    </source>
</evidence>